<dbReference type="PROSITE" id="PS51085">
    <property type="entry name" value="2FE2S_FER_2"/>
    <property type="match status" value="1"/>
</dbReference>
<dbReference type="InterPro" id="IPR036884">
    <property type="entry name" value="2Fe-2S-bd_dom_sf"/>
</dbReference>
<evidence type="ECO:0000256" key="3">
    <source>
        <dbReference type="ARBA" id="ARBA00023002"/>
    </source>
</evidence>
<dbReference type="RefSeq" id="WP_136942476.1">
    <property type="nucleotide sequence ID" value="NZ_SWKR01000002.1"/>
</dbReference>
<gene>
    <name evidence="8" type="ORF">FBR43_06985</name>
</gene>
<keyword evidence="5" id="KW-0411">Iron-sulfur</keyword>
<evidence type="ECO:0000256" key="6">
    <source>
        <dbReference type="SAM" id="MobiDB-lite"/>
    </source>
</evidence>
<dbReference type="InterPro" id="IPR012675">
    <property type="entry name" value="Beta-grasp_dom_sf"/>
</dbReference>
<dbReference type="PANTHER" id="PTHR44379">
    <property type="entry name" value="OXIDOREDUCTASE WITH IRON-SULFUR SUBUNIT"/>
    <property type="match status" value="1"/>
</dbReference>
<dbReference type="InterPro" id="IPR001041">
    <property type="entry name" value="2Fe-2S_ferredoxin-type"/>
</dbReference>
<comment type="caution">
    <text evidence="8">The sequence shown here is derived from an EMBL/GenBank/DDBJ whole genome shotgun (WGS) entry which is preliminary data.</text>
</comment>
<keyword evidence="1" id="KW-0001">2Fe-2S</keyword>
<dbReference type="EMBL" id="SWKR01000002">
    <property type="protein sequence ID" value="TKD50534.1"/>
    <property type="molecule type" value="Genomic_DNA"/>
</dbReference>
<dbReference type="InterPro" id="IPR036010">
    <property type="entry name" value="2Fe-2S_ferredoxin-like_sf"/>
</dbReference>
<keyword evidence="2" id="KW-0479">Metal-binding</keyword>
<dbReference type="PROSITE" id="PS00197">
    <property type="entry name" value="2FE2S_FER_1"/>
    <property type="match status" value="1"/>
</dbReference>
<dbReference type="Proteomes" id="UP000309138">
    <property type="component" value="Unassembled WGS sequence"/>
</dbReference>
<evidence type="ECO:0000256" key="1">
    <source>
        <dbReference type="ARBA" id="ARBA00022714"/>
    </source>
</evidence>
<feature type="region of interest" description="Disordered" evidence="6">
    <location>
        <begin position="150"/>
        <end position="179"/>
    </location>
</feature>
<dbReference type="SUPFAM" id="SSF47741">
    <property type="entry name" value="CO dehydrogenase ISP C-domain like"/>
    <property type="match status" value="1"/>
</dbReference>
<keyword evidence="9" id="KW-1185">Reference proteome</keyword>
<dbReference type="Gene3D" id="3.10.20.30">
    <property type="match status" value="1"/>
</dbReference>
<accession>A0A4U1L223</accession>
<dbReference type="SUPFAM" id="SSF54292">
    <property type="entry name" value="2Fe-2S ferredoxin-like"/>
    <property type="match status" value="1"/>
</dbReference>
<dbReference type="PANTHER" id="PTHR44379:SF2">
    <property type="entry name" value="BLR6218 PROTEIN"/>
    <property type="match status" value="1"/>
</dbReference>
<dbReference type="GO" id="GO:0046872">
    <property type="term" value="F:metal ion binding"/>
    <property type="evidence" value="ECO:0007669"/>
    <property type="project" value="UniProtKB-KW"/>
</dbReference>
<proteinExistence type="predicted"/>
<evidence type="ECO:0000313" key="9">
    <source>
        <dbReference type="Proteomes" id="UP000309138"/>
    </source>
</evidence>
<name>A0A4U1L223_9SPHN</name>
<dbReference type="InterPro" id="IPR006058">
    <property type="entry name" value="2Fe2S_fd_BS"/>
</dbReference>
<dbReference type="InterPro" id="IPR051452">
    <property type="entry name" value="Diverse_Oxidoreductases"/>
</dbReference>
<evidence type="ECO:0000259" key="7">
    <source>
        <dbReference type="PROSITE" id="PS51085"/>
    </source>
</evidence>
<dbReference type="OrthoDB" id="9792018at2"/>
<feature type="domain" description="2Fe-2S ferredoxin-type" evidence="7">
    <location>
        <begin position="1"/>
        <end position="76"/>
    </location>
</feature>
<evidence type="ECO:0000256" key="4">
    <source>
        <dbReference type="ARBA" id="ARBA00023004"/>
    </source>
</evidence>
<evidence type="ECO:0000256" key="2">
    <source>
        <dbReference type="ARBA" id="ARBA00022723"/>
    </source>
</evidence>
<sequence>MTALTVNNEPVQYAMDPATPLVFALRDASNLTGTKYGCGTGECGACTVDIDGRAVAACQITLAACEGTFVTTIEGLSRDRGHAVQQAIIASNVSQCGFCIPGIVMSAAALLRDDRDPDEEAIVAAIDHLCRCGIQPRLIDAIRQAARIERGDEQITPPASPDIEPGDAARTVPALTPAD</sequence>
<dbReference type="GO" id="GO:0051537">
    <property type="term" value="F:2 iron, 2 sulfur cluster binding"/>
    <property type="evidence" value="ECO:0007669"/>
    <property type="project" value="UniProtKB-KW"/>
</dbReference>
<dbReference type="Pfam" id="PF00111">
    <property type="entry name" value="Fer2"/>
    <property type="match status" value="1"/>
</dbReference>
<evidence type="ECO:0000313" key="8">
    <source>
        <dbReference type="EMBL" id="TKD50534.1"/>
    </source>
</evidence>
<dbReference type="InterPro" id="IPR002888">
    <property type="entry name" value="2Fe-2S-bd"/>
</dbReference>
<dbReference type="Gene3D" id="1.10.150.120">
    <property type="entry name" value="[2Fe-2S]-binding domain"/>
    <property type="match status" value="1"/>
</dbReference>
<reference evidence="8 9" key="1">
    <citation type="submission" date="2019-04" db="EMBL/GenBank/DDBJ databases">
        <authorList>
            <person name="Yang Y."/>
            <person name="Wei D."/>
        </authorList>
    </citation>
    <scope>NUCLEOTIDE SEQUENCE [LARGE SCALE GENOMIC DNA]</scope>
    <source>
        <strain evidence="8 9">L-1-4w-11</strain>
    </source>
</reference>
<organism evidence="8 9">
    <name type="scientific">Sphingomonas baiyangensis</name>
    <dbReference type="NCBI Taxonomy" id="2572576"/>
    <lineage>
        <taxon>Bacteria</taxon>
        <taxon>Pseudomonadati</taxon>
        <taxon>Pseudomonadota</taxon>
        <taxon>Alphaproteobacteria</taxon>
        <taxon>Sphingomonadales</taxon>
        <taxon>Sphingomonadaceae</taxon>
        <taxon>Sphingomonas</taxon>
    </lineage>
</organism>
<dbReference type="Pfam" id="PF01799">
    <property type="entry name" value="Fer2_2"/>
    <property type="match status" value="1"/>
</dbReference>
<keyword evidence="3" id="KW-0560">Oxidoreductase</keyword>
<dbReference type="AlphaFoldDB" id="A0A4U1L223"/>
<evidence type="ECO:0000256" key="5">
    <source>
        <dbReference type="ARBA" id="ARBA00023014"/>
    </source>
</evidence>
<keyword evidence="4" id="KW-0408">Iron</keyword>
<dbReference type="GO" id="GO:0016491">
    <property type="term" value="F:oxidoreductase activity"/>
    <property type="evidence" value="ECO:0007669"/>
    <property type="project" value="UniProtKB-KW"/>
</dbReference>
<protein>
    <submittedName>
        <fullName evidence="8">(2Fe-2S)-binding protein</fullName>
    </submittedName>
</protein>